<reference evidence="2" key="1">
    <citation type="journal article" date="2019" name="Int. J. Syst. Evol. Microbiol.">
        <title>The Global Catalogue of Microorganisms (GCM) 10K type strain sequencing project: providing services to taxonomists for standard genome sequencing and annotation.</title>
        <authorList>
            <consortium name="The Broad Institute Genomics Platform"/>
            <consortium name="The Broad Institute Genome Sequencing Center for Infectious Disease"/>
            <person name="Wu L."/>
            <person name="Ma J."/>
        </authorList>
    </citation>
    <scope>NUCLEOTIDE SEQUENCE [LARGE SCALE GENOMIC DNA]</scope>
    <source>
        <strain evidence="2">CGMCC 4.7283</strain>
    </source>
</reference>
<name>A0ABV9KIQ0_9RHOB</name>
<accession>A0ABV9KIQ0</accession>
<proteinExistence type="predicted"/>
<evidence type="ECO:0000313" key="2">
    <source>
        <dbReference type="Proteomes" id="UP001595973"/>
    </source>
</evidence>
<dbReference type="EMBL" id="JBHSGI010000012">
    <property type="protein sequence ID" value="MFC4669451.1"/>
    <property type="molecule type" value="Genomic_DNA"/>
</dbReference>
<evidence type="ECO:0000313" key="1">
    <source>
        <dbReference type="EMBL" id="MFC4669451.1"/>
    </source>
</evidence>
<protein>
    <submittedName>
        <fullName evidence="1">Uncharacterized protein</fullName>
    </submittedName>
</protein>
<organism evidence="1 2">
    <name type="scientific">Seohaeicola nanhaiensis</name>
    <dbReference type="NCBI Taxonomy" id="1387282"/>
    <lineage>
        <taxon>Bacteria</taxon>
        <taxon>Pseudomonadati</taxon>
        <taxon>Pseudomonadota</taxon>
        <taxon>Alphaproteobacteria</taxon>
        <taxon>Rhodobacterales</taxon>
        <taxon>Roseobacteraceae</taxon>
        <taxon>Seohaeicola</taxon>
    </lineage>
</organism>
<dbReference type="RefSeq" id="WP_380717881.1">
    <property type="nucleotide sequence ID" value="NZ_JBHSGI010000012.1"/>
</dbReference>
<keyword evidence="2" id="KW-1185">Reference proteome</keyword>
<comment type="caution">
    <text evidence="1">The sequence shown here is derived from an EMBL/GenBank/DDBJ whole genome shotgun (WGS) entry which is preliminary data.</text>
</comment>
<dbReference type="Proteomes" id="UP001595973">
    <property type="component" value="Unassembled WGS sequence"/>
</dbReference>
<sequence length="126" mass="13973">MIEAEVTTVGLSEHADDLLDQMKEQEIFAEKLDGYRFAISFAVASGIVPSEIGKRKTLFNVGSLDPGQLIRSAIEALYEDELRTTSVYRVAERLADWGVRELYEQASQGQLDFATLLKSVDEASAQ</sequence>
<gene>
    <name evidence="1" type="ORF">ACFO5X_12885</name>
</gene>